<organism evidence="2 3">
    <name type="scientific">Romanomermis culicivorax</name>
    <name type="common">Nematode worm</name>
    <dbReference type="NCBI Taxonomy" id="13658"/>
    <lineage>
        <taxon>Eukaryota</taxon>
        <taxon>Metazoa</taxon>
        <taxon>Ecdysozoa</taxon>
        <taxon>Nematoda</taxon>
        <taxon>Enoplea</taxon>
        <taxon>Dorylaimia</taxon>
        <taxon>Mermithida</taxon>
        <taxon>Mermithoidea</taxon>
        <taxon>Mermithidae</taxon>
        <taxon>Romanomermis</taxon>
    </lineage>
</organism>
<sequence>MALHPVVFTFVFIFDFGTPKAVTPSIFLDYDDEYDDEDRFNPSFEPLKQVHAPVLCNSRDGCRSKNYHRTHDGASRDADGRIFTVQRQENGRGKDPENCKKADLKIIFTIRLLISSQINISNT</sequence>
<evidence type="ECO:0000256" key="1">
    <source>
        <dbReference type="SAM" id="SignalP"/>
    </source>
</evidence>
<proteinExistence type="predicted"/>
<feature type="signal peptide" evidence="1">
    <location>
        <begin position="1"/>
        <end position="21"/>
    </location>
</feature>
<feature type="chain" id="PRO_5037227245" evidence="1">
    <location>
        <begin position="22"/>
        <end position="123"/>
    </location>
</feature>
<dbReference type="AlphaFoldDB" id="A0A915KB10"/>
<keyword evidence="2" id="KW-1185">Reference proteome</keyword>
<evidence type="ECO:0000313" key="3">
    <source>
        <dbReference type="WBParaSite" id="nRc.2.0.1.t35545-RA"/>
    </source>
</evidence>
<protein>
    <submittedName>
        <fullName evidence="3">Secreted protein</fullName>
    </submittedName>
</protein>
<evidence type="ECO:0000313" key="2">
    <source>
        <dbReference type="Proteomes" id="UP000887565"/>
    </source>
</evidence>
<dbReference type="Proteomes" id="UP000887565">
    <property type="component" value="Unplaced"/>
</dbReference>
<accession>A0A915KB10</accession>
<dbReference type="WBParaSite" id="nRc.2.0.1.t35545-RA">
    <property type="protein sequence ID" value="nRc.2.0.1.t35545-RA"/>
    <property type="gene ID" value="nRc.2.0.1.g35545"/>
</dbReference>
<reference evidence="3" key="1">
    <citation type="submission" date="2022-11" db="UniProtKB">
        <authorList>
            <consortium name="WormBaseParasite"/>
        </authorList>
    </citation>
    <scope>IDENTIFICATION</scope>
</reference>
<keyword evidence="1" id="KW-0732">Signal</keyword>
<name>A0A915KB10_ROMCU</name>